<feature type="region of interest" description="Disordered" evidence="1">
    <location>
        <begin position="54"/>
        <end position="73"/>
    </location>
</feature>
<dbReference type="PATRIC" id="fig|299146.4.peg.142"/>
<feature type="transmembrane region" description="Helical" evidence="2">
    <location>
        <begin position="29"/>
        <end position="53"/>
    </location>
</feature>
<accession>A0A1A8Z0Q9</accession>
<dbReference type="Pfam" id="PF12028">
    <property type="entry name" value="DUF3515"/>
    <property type="match status" value="1"/>
</dbReference>
<dbReference type="InterPro" id="IPR021903">
    <property type="entry name" value="DUF3515"/>
</dbReference>
<feature type="region of interest" description="Disordered" evidence="1">
    <location>
        <begin position="1"/>
        <end position="27"/>
    </location>
</feature>
<proteinExistence type="predicted"/>
<keyword evidence="2" id="KW-1133">Transmembrane helix</keyword>
<evidence type="ECO:0008006" key="5">
    <source>
        <dbReference type="Google" id="ProtNLM"/>
    </source>
</evidence>
<feature type="compositionally biased region" description="Polar residues" evidence="1">
    <location>
        <begin position="61"/>
        <end position="73"/>
    </location>
</feature>
<organism evidence="3 4">
    <name type="scientific">Micromonospora narathiwatensis</name>
    <dbReference type="NCBI Taxonomy" id="299146"/>
    <lineage>
        <taxon>Bacteria</taxon>
        <taxon>Bacillati</taxon>
        <taxon>Actinomycetota</taxon>
        <taxon>Actinomycetes</taxon>
        <taxon>Micromonosporales</taxon>
        <taxon>Micromonosporaceae</taxon>
        <taxon>Micromonospora</taxon>
    </lineage>
</organism>
<dbReference type="RefSeq" id="WP_167666469.1">
    <property type="nucleotide sequence ID" value="NZ_LT594324.1"/>
</dbReference>
<evidence type="ECO:0000256" key="2">
    <source>
        <dbReference type="SAM" id="Phobius"/>
    </source>
</evidence>
<dbReference type="EMBL" id="LT594324">
    <property type="protein sequence ID" value="SBT37486.1"/>
    <property type="molecule type" value="Genomic_DNA"/>
</dbReference>
<gene>
    <name evidence="3" type="ORF">GA0070621_0144</name>
</gene>
<keyword evidence="4" id="KW-1185">Reference proteome</keyword>
<dbReference type="AlphaFoldDB" id="A0A1A8Z0Q9"/>
<name>A0A1A8Z0Q9_9ACTN</name>
<keyword evidence="2" id="KW-0472">Membrane</keyword>
<dbReference type="Proteomes" id="UP000198765">
    <property type="component" value="Chromosome I"/>
</dbReference>
<sequence length="226" mass="23053">MDEITSSPAPDGSRPAGPAPTRDRSSRRAALWATLVAVPVTAAVAGFTFASLAPTEPVATPSPSASTGRTQSVAPVEMPVPHLAERPATVCRALVSQLPPSVRDLNQRPVTAGAEQNAAYGDPALTVACGVPPLTVCPSPAPGASTEQPADGCIPATGDVWRVNGVCWYTAQESDGAVLTAVDREVPVRVGLPKAYEQPLQWIAQISDAIVATVPSAKSAPSGCSS</sequence>
<evidence type="ECO:0000313" key="4">
    <source>
        <dbReference type="Proteomes" id="UP000198765"/>
    </source>
</evidence>
<protein>
    <recommendedName>
        <fullName evidence="5">DUF3515 domain-containing protein</fullName>
    </recommendedName>
</protein>
<keyword evidence="2" id="KW-0812">Transmembrane</keyword>
<reference evidence="3 4" key="1">
    <citation type="submission" date="2016-06" db="EMBL/GenBank/DDBJ databases">
        <authorList>
            <person name="Kjaerup R.B."/>
            <person name="Dalgaard T.S."/>
            <person name="Juul-Madsen H.R."/>
        </authorList>
    </citation>
    <scope>NUCLEOTIDE SEQUENCE [LARGE SCALE GENOMIC DNA]</scope>
    <source>
        <strain evidence="3 4">DSM 45248</strain>
    </source>
</reference>
<evidence type="ECO:0000313" key="3">
    <source>
        <dbReference type="EMBL" id="SBT37486.1"/>
    </source>
</evidence>
<evidence type="ECO:0000256" key="1">
    <source>
        <dbReference type="SAM" id="MobiDB-lite"/>
    </source>
</evidence>